<feature type="non-terminal residue" evidence="3">
    <location>
        <position position="1"/>
    </location>
</feature>
<dbReference type="Gene3D" id="4.10.400.10">
    <property type="entry name" value="Low-density Lipoprotein Receptor"/>
    <property type="match status" value="1"/>
</dbReference>
<name>A0A0B6YGK3_9EUPU</name>
<gene>
    <name evidence="3" type="primary">ORF24917</name>
</gene>
<dbReference type="Pfam" id="PF00057">
    <property type="entry name" value="Ldl_recept_a"/>
    <property type="match status" value="1"/>
</dbReference>
<dbReference type="PROSITE" id="PS50068">
    <property type="entry name" value="LDLRA_2"/>
    <property type="match status" value="1"/>
</dbReference>
<evidence type="ECO:0000313" key="3">
    <source>
        <dbReference type="EMBL" id="CEK55322.1"/>
    </source>
</evidence>
<dbReference type="PANTHER" id="PTHR24652">
    <property type="entry name" value="LOW-DENSITY LIPOPROTEIN RECEPTOR CLASS A DOMAIN-CONTAINING PROTEIN 2"/>
    <property type="match status" value="1"/>
</dbReference>
<evidence type="ECO:0000256" key="1">
    <source>
        <dbReference type="ARBA" id="ARBA00023157"/>
    </source>
</evidence>
<feature type="disulfide bond" evidence="2">
    <location>
        <begin position="18"/>
        <end position="36"/>
    </location>
</feature>
<dbReference type="InterPro" id="IPR036055">
    <property type="entry name" value="LDL_receptor-like_sf"/>
</dbReference>
<feature type="non-terminal residue" evidence="3">
    <location>
        <position position="92"/>
    </location>
</feature>
<dbReference type="EMBL" id="HACG01008457">
    <property type="protein sequence ID" value="CEK55322.1"/>
    <property type="molecule type" value="Transcribed_RNA"/>
</dbReference>
<reference evidence="3" key="1">
    <citation type="submission" date="2014-12" db="EMBL/GenBank/DDBJ databases">
        <title>Insight into the proteome of Arion vulgaris.</title>
        <authorList>
            <person name="Aradska J."/>
            <person name="Bulat T."/>
            <person name="Smidak R."/>
            <person name="Sarate P."/>
            <person name="Gangsoo J."/>
            <person name="Sialana F."/>
            <person name="Bilban M."/>
            <person name="Lubec G."/>
        </authorList>
    </citation>
    <scope>NUCLEOTIDE SEQUENCE</scope>
    <source>
        <tissue evidence="3">Skin</tissue>
    </source>
</reference>
<dbReference type="AlphaFoldDB" id="A0A0B6YGK3"/>
<dbReference type="CDD" id="cd00112">
    <property type="entry name" value="LDLa"/>
    <property type="match status" value="1"/>
</dbReference>
<dbReference type="InterPro" id="IPR023415">
    <property type="entry name" value="LDLR_class-A_CS"/>
</dbReference>
<sequence>KNVTSDGDGCPGYFDFLCRNLLCIDQELMCDGVDHCGDGSDESPSVDCSVSGLWKHNFKWSMPYMDTTLANKLPACNGILCGATCLSFDQIC</sequence>
<proteinExistence type="predicted"/>
<accession>A0A0B6YGK3</accession>
<keyword evidence="1 2" id="KW-1015">Disulfide bond</keyword>
<dbReference type="InterPro" id="IPR002172">
    <property type="entry name" value="LDrepeatLR_classA_rpt"/>
</dbReference>
<dbReference type="SMART" id="SM00192">
    <property type="entry name" value="LDLa"/>
    <property type="match status" value="1"/>
</dbReference>
<evidence type="ECO:0000256" key="2">
    <source>
        <dbReference type="PROSITE-ProRule" id="PRU00124"/>
    </source>
</evidence>
<organism evidence="3">
    <name type="scientific">Arion vulgaris</name>
    <dbReference type="NCBI Taxonomy" id="1028688"/>
    <lineage>
        <taxon>Eukaryota</taxon>
        <taxon>Metazoa</taxon>
        <taxon>Spiralia</taxon>
        <taxon>Lophotrochozoa</taxon>
        <taxon>Mollusca</taxon>
        <taxon>Gastropoda</taxon>
        <taxon>Heterobranchia</taxon>
        <taxon>Euthyneura</taxon>
        <taxon>Panpulmonata</taxon>
        <taxon>Eupulmonata</taxon>
        <taxon>Stylommatophora</taxon>
        <taxon>Helicina</taxon>
        <taxon>Arionoidea</taxon>
        <taxon>Arionidae</taxon>
        <taxon>Arion</taxon>
    </lineage>
</organism>
<dbReference type="SUPFAM" id="SSF57424">
    <property type="entry name" value="LDL receptor-like module"/>
    <property type="match status" value="1"/>
</dbReference>
<comment type="caution">
    <text evidence="2">Lacks conserved residue(s) required for the propagation of feature annotation.</text>
</comment>
<dbReference type="PROSITE" id="PS01209">
    <property type="entry name" value="LDLRA_1"/>
    <property type="match status" value="1"/>
</dbReference>
<dbReference type="InterPro" id="IPR042333">
    <property type="entry name" value="LRAD2/Mig-13-like"/>
</dbReference>
<protein>
    <submittedName>
        <fullName evidence="3">Uncharacterized protein</fullName>
    </submittedName>
</protein>